<feature type="domain" description="Platelet-derived growth factor (PDGF) family profile" evidence="17">
    <location>
        <begin position="470"/>
        <end position="539"/>
    </location>
</feature>
<dbReference type="SUPFAM" id="SSF50891">
    <property type="entry name" value="Cyclophilin-like"/>
    <property type="match status" value="1"/>
</dbReference>
<dbReference type="Gene3D" id="1.25.40.10">
    <property type="entry name" value="Tetratricopeptide repeat domain"/>
    <property type="match status" value="1"/>
</dbReference>
<dbReference type="Pfam" id="PF00341">
    <property type="entry name" value="PDGF"/>
    <property type="match status" value="1"/>
</dbReference>
<comment type="catalytic activity">
    <reaction evidence="1">
        <text>[protein]-peptidylproline (omega=180) = [protein]-peptidylproline (omega=0)</text>
        <dbReference type="Rhea" id="RHEA:16237"/>
        <dbReference type="Rhea" id="RHEA-COMP:10747"/>
        <dbReference type="Rhea" id="RHEA-COMP:10748"/>
        <dbReference type="ChEBI" id="CHEBI:83833"/>
        <dbReference type="ChEBI" id="CHEBI:83834"/>
        <dbReference type="EC" id="5.2.1.8"/>
    </reaction>
</comment>
<keyword evidence="19" id="KW-1185">Reference proteome</keyword>
<organism evidence="18 19">
    <name type="scientific">Dinothrombium tinctorium</name>
    <dbReference type="NCBI Taxonomy" id="1965070"/>
    <lineage>
        <taxon>Eukaryota</taxon>
        <taxon>Metazoa</taxon>
        <taxon>Ecdysozoa</taxon>
        <taxon>Arthropoda</taxon>
        <taxon>Chelicerata</taxon>
        <taxon>Arachnida</taxon>
        <taxon>Acari</taxon>
        <taxon>Acariformes</taxon>
        <taxon>Trombidiformes</taxon>
        <taxon>Prostigmata</taxon>
        <taxon>Anystina</taxon>
        <taxon>Parasitengona</taxon>
        <taxon>Trombidioidea</taxon>
        <taxon>Trombidiidae</taxon>
        <taxon>Dinothrombium</taxon>
    </lineage>
</organism>
<dbReference type="AlphaFoldDB" id="A0A443RH10"/>
<dbReference type="GO" id="GO:0016020">
    <property type="term" value="C:membrane"/>
    <property type="evidence" value="ECO:0007669"/>
    <property type="project" value="InterPro"/>
</dbReference>
<dbReference type="FunFam" id="1.25.40.10:FF:000029">
    <property type="entry name" value="peptidyl-prolyl cis-trans isomerase D"/>
    <property type="match status" value="1"/>
</dbReference>
<dbReference type="PANTHER" id="PTHR11071:SF561">
    <property type="entry name" value="PEPTIDYL-PROLYL CIS-TRANS ISOMERASE D-RELATED"/>
    <property type="match status" value="1"/>
</dbReference>
<dbReference type="SUPFAM" id="SSF48452">
    <property type="entry name" value="TPR-like"/>
    <property type="match status" value="1"/>
</dbReference>
<evidence type="ECO:0000313" key="18">
    <source>
        <dbReference type="EMBL" id="RWS14569.1"/>
    </source>
</evidence>
<reference evidence="18 19" key="1">
    <citation type="journal article" date="2018" name="Gigascience">
        <title>Genomes of trombidid mites reveal novel predicted allergens and laterally-transferred genes associated with secondary metabolism.</title>
        <authorList>
            <person name="Dong X."/>
            <person name="Chaisiri K."/>
            <person name="Xia D."/>
            <person name="Armstrong S.D."/>
            <person name="Fang Y."/>
            <person name="Donnelly M.J."/>
            <person name="Kadowaki T."/>
            <person name="McGarry J.W."/>
            <person name="Darby A.C."/>
            <person name="Makepeace B.L."/>
        </authorList>
    </citation>
    <scope>NUCLEOTIDE SEQUENCE [LARGE SCALE GENOMIC DNA]</scope>
    <source>
        <strain evidence="18">UoL-WK</strain>
    </source>
</reference>
<dbReference type="CDD" id="cd01926">
    <property type="entry name" value="cyclophilin_ABH_like"/>
    <property type="match status" value="1"/>
</dbReference>
<dbReference type="InterPro" id="IPR020892">
    <property type="entry name" value="Cyclophilin-type_PPIase_CS"/>
</dbReference>
<evidence type="ECO:0000313" key="19">
    <source>
        <dbReference type="Proteomes" id="UP000285301"/>
    </source>
</evidence>
<evidence type="ECO:0000256" key="13">
    <source>
        <dbReference type="ARBA" id="ARBA00082405"/>
    </source>
</evidence>
<dbReference type="PROSITE" id="PS50278">
    <property type="entry name" value="PDGF_2"/>
    <property type="match status" value="1"/>
</dbReference>
<dbReference type="InterPro" id="IPR029000">
    <property type="entry name" value="Cyclophilin-like_dom_sf"/>
</dbReference>
<dbReference type="GO" id="GO:0016018">
    <property type="term" value="F:cyclosporin A binding"/>
    <property type="evidence" value="ECO:0007669"/>
    <property type="project" value="TreeGrafter"/>
</dbReference>
<evidence type="ECO:0000259" key="16">
    <source>
        <dbReference type="PROSITE" id="PS50072"/>
    </source>
</evidence>
<accession>A0A443RH10</accession>
<dbReference type="PROSITE" id="PS00170">
    <property type="entry name" value="CSA_PPIASE_1"/>
    <property type="match status" value="1"/>
</dbReference>
<keyword evidence="7" id="KW-0697">Rotamase</keyword>
<evidence type="ECO:0000256" key="4">
    <source>
        <dbReference type="ARBA" id="ARBA00022490"/>
    </source>
</evidence>
<feature type="transmembrane region" description="Helical" evidence="15">
    <location>
        <begin position="367"/>
        <end position="387"/>
    </location>
</feature>
<dbReference type="Proteomes" id="UP000285301">
    <property type="component" value="Unassembled WGS sequence"/>
</dbReference>
<dbReference type="PANTHER" id="PTHR11071">
    <property type="entry name" value="PEPTIDYL-PROLYL CIS-TRANS ISOMERASE"/>
    <property type="match status" value="1"/>
</dbReference>
<dbReference type="FunFam" id="2.40.100.10:FF:000009">
    <property type="entry name" value="Peptidyl-prolyl cis-trans isomerase D"/>
    <property type="match status" value="1"/>
</dbReference>
<sequence length="601" mass="67523">MEFTVPENSVYVFFDVKVGEEKVGRIVFELFYDIVPKTAENFRCLCTGEKGVGVCGKPLHFKGCTFHRIIKSFMIQGGDFTNHDGSGGESIYGPKFEDENFNLKHDKPGLLSMANAGPNTNGSQFFITTVPTPHLDNKHVVFGCVRYGMSLVHFLENVKTGPNDDPIELCVIEDCGQLEAGKTYKLTPDDGTEDVFPNFPDDYDKDMTKVRLDTVLEIGEKIKSSGNHFFKNQDYITAKAKYKKALRYLSKFHESTDLSREEEQKVVELELPCLLNSAACKLKLKEYDSAVEDCDEALDLCPENAKALYRKGQALHGQKDYESSLKVLNAALKYAPNDKSIKSELIAVKGEVEAYKAKERLALMDKFKLSTVNGFFLFFSLFVFAAFCQNVNTDFTSRKSRDKRSSQTQVANVDAVLADAIQPVEVECTKSHKQTSSTLHQISIRNFSCNAPRKRLVQIQMPSHDLHSFPMAIEIDRCEGLCYQPNHQCVPVEKETITIPVQQMKVTTIYSVGLMTAAPRCLEYKVEKHLRCKCACMISAENCGPYQEFVQSSCQCACKSNMASECIRSGKVWNAQLCRCECSQDLSRFCSSGLQFNENTC</sequence>
<evidence type="ECO:0000256" key="8">
    <source>
        <dbReference type="ARBA" id="ARBA00023235"/>
    </source>
</evidence>
<evidence type="ECO:0000256" key="14">
    <source>
        <dbReference type="PROSITE-ProRule" id="PRU00339"/>
    </source>
</evidence>
<keyword evidence="4" id="KW-0963">Cytoplasm</keyword>
<dbReference type="InterPro" id="IPR011990">
    <property type="entry name" value="TPR-like_helical_dom_sf"/>
</dbReference>
<feature type="domain" description="PPIase cyclophilin-type" evidence="16">
    <location>
        <begin position="13"/>
        <end position="177"/>
    </location>
</feature>
<gene>
    <name evidence="18" type="ORF">B4U79_08129</name>
</gene>
<comment type="subcellular location">
    <subcellularLocation>
        <location evidence="2">Cytoplasm</location>
    </subcellularLocation>
</comment>
<comment type="subunit">
    <text evidence="9">Identified in ESR1 or NR3C1/GCR steroid receptor-chaperone complexes. Found in HSP90 chaperone complexes with kinase clients LCK or EIF2AK1. Two monomers associate with one HSP90 homodimer. Interacts with HSP90AA1. Interacts with HSP90AB1; PPID and FKBP4 compete for binding to HSP90AB1 and the interaction is mutually exclusive with the PPID:HSPA8 interaction. Interacts with HSPA8; PPID and STIP1 but not FKBP4 compete for binding to HSPA8 and the interaction is mutually exclusive with the PPID:HSP90AB1 interaction. Interacts with S100A1 and S100A2; the interactions dissociate the PPID:HSP90AA1 interaction. Interacts with S100A6. Interacts with MYB, ILF2, XRCC6, RACK1 and RPS3. Interacts with cytoplasmic dynein 1 intermediate chain (DYNC1I1 or DYNC1I2).</text>
</comment>
<keyword evidence="5" id="KW-0677">Repeat</keyword>
<keyword evidence="15" id="KW-1133">Transmembrane helix</keyword>
<evidence type="ECO:0000256" key="3">
    <source>
        <dbReference type="ARBA" id="ARBA00013194"/>
    </source>
</evidence>
<dbReference type="PROSITE" id="PS50005">
    <property type="entry name" value="TPR"/>
    <property type="match status" value="1"/>
</dbReference>
<dbReference type="STRING" id="1965070.A0A443RH10"/>
<dbReference type="OrthoDB" id="407558at2759"/>
<dbReference type="Pfam" id="PF14559">
    <property type="entry name" value="TPR_19"/>
    <property type="match status" value="1"/>
</dbReference>
<dbReference type="Pfam" id="PF00160">
    <property type="entry name" value="Pro_isomerase"/>
    <property type="match status" value="1"/>
</dbReference>
<dbReference type="InterPro" id="IPR029034">
    <property type="entry name" value="Cystine-knot_cytokine"/>
</dbReference>
<dbReference type="Gene3D" id="2.10.90.10">
    <property type="entry name" value="Cystine-knot cytokines"/>
    <property type="match status" value="1"/>
</dbReference>
<evidence type="ECO:0000256" key="11">
    <source>
        <dbReference type="ARBA" id="ARBA00076602"/>
    </source>
</evidence>
<feature type="repeat" description="TPR" evidence="14">
    <location>
        <begin position="305"/>
        <end position="338"/>
    </location>
</feature>
<dbReference type="EC" id="5.2.1.8" evidence="3"/>
<evidence type="ECO:0000256" key="1">
    <source>
        <dbReference type="ARBA" id="ARBA00000971"/>
    </source>
</evidence>
<feature type="non-terminal residue" evidence="18">
    <location>
        <position position="601"/>
    </location>
</feature>
<comment type="caution">
    <text evidence="18">The sequence shown here is derived from an EMBL/GenBank/DDBJ whole genome shotgun (WGS) entry which is preliminary data.</text>
</comment>
<evidence type="ECO:0000256" key="7">
    <source>
        <dbReference type="ARBA" id="ARBA00023110"/>
    </source>
</evidence>
<dbReference type="PRINTS" id="PR00153">
    <property type="entry name" value="CSAPPISMRASE"/>
</dbReference>
<evidence type="ECO:0000256" key="12">
    <source>
        <dbReference type="ARBA" id="ARBA00077823"/>
    </source>
</evidence>
<dbReference type="EMBL" id="NCKU01000686">
    <property type="protein sequence ID" value="RWS14569.1"/>
    <property type="molecule type" value="Genomic_DNA"/>
</dbReference>
<dbReference type="GO" id="GO:0003755">
    <property type="term" value="F:peptidyl-prolyl cis-trans isomerase activity"/>
    <property type="evidence" value="ECO:0007669"/>
    <property type="project" value="UniProtKB-KW"/>
</dbReference>
<evidence type="ECO:0000256" key="9">
    <source>
        <dbReference type="ARBA" id="ARBA00064827"/>
    </source>
</evidence>
<dbReference type="GO" id="GO:0005829">
    <property type="term" value="C:cytosol"/>
    <property type="evidence" value="ECO:0007669"/>
    <property type="project" value="TreeGrafter"/>
</dbReference>
<name>A0A443RH10_9ACAR</name>
<keyword evidence="8 18" id="KW-0413">Isomerase</keyword>
<evidence type="ECO:0000256" key="6">
    <source>
        <dbReference type="ARBA" id="ARBA00022803"/>
    </source>
</evidence>
<dbReference type="GO" id="GO:0006457">
    <property type="term" value="P:protein folding"/>
    <property type="evidence" value="ECO:0007669"/>
    <property type="project" value="InterPro"/>
</dbReference>
<evidence type="ECO:0000259" key="17">
    <source>
        <dbReference type="PROSITE" id="PS50278"/>
    </source>
</evidence>
<dbReference type="PROSITE" id="PS50072">
    <property type="entry name" value="CSA_PPIASE_2"/>
    <property type="match status" value="1"/>
</dbReference>
<dbReference type="Gene3D" id="2.40.100.10">
    <property type="entry name" value="Cyclophilin-like"/>
    <property type="match status" value="1"/>
</dbReference>
<protein>
    <recommendedName>
        <fullName evidence="10">Peptidyl-prolyl cis-trans isomerase D</fullName>
        <ecNumber evidence="3">5.2.1.8</ecNumber>
    </recommendedName>
    <alternativeName>
        <fullName evidence="12">40 kDa peptidyl-prolyl cis-trans isomerase</fullName>
    </alternativeName>
    <alternativeName>
        <fullName evidence="13">Cyclophilin-40</fullName>
    </alternativeName>
    <alternativeName>
        <fullName evidence="11">Rotamase D</fullName>
    </alternativeName>
</protein>
<dbReference type="SMART" id="SM00028">
    <property type="entry name" value="TPR"/>
    <property type="match status" value="3"/>
</dbReference>
<dbReference type="InterPro" id="IPR019734">
    <property type="entry name" value="TPR_rpt"/>
</dbReference>
<keyword evidence="15" id="KW-0812">Transmembrane</keyword>
<dbReference type="InterPro" id="IPR000072">
    <property type="entry name" value="PDGF/VEGF_dom"/>
</dbReference>
<keyword evidence="6 14" id="KW-0802">TPR repeat</keyword>
<proteinExistence type="predicted"/>
<evidence type="ECO:0000256" key="5">
    <source>
        <dbReference type="ARBA" id="ARBA00022737"/>
    </source>
</evidence>
<evidence type="ECO:0000256" key="10">
    <source>
        <dbReference type="ARBA" id="ARBA00074451"/>
    </source>
</evidence>
<evidence type="ECO:0000256" key="2">
    <source>
        <dbReference type="ARBA" id="ARBA00004496"/>
    </source>
</evidence>
<dbReference type="InterPro" id="IPR002130">
    <property type="entry name" value="Cyclophilin-type_PPIase_dom"/>
</dbReference>
<dbReference type="SUPFAM" id="SSF57501">
    <property type="entry name" value="Cystine-knot cytokines"/>
    <property type="match status" value="1"/>
</dbReference>
<keyword evidence="15" id="KW-0472">Membrane</keyword>
<evidence type="ECO:0000256" key="15">
    <source>
        <dbReference type="SAM" id="Phobius"/>
    </source>
</evidence>
<dbReference type="GO" id="GO:0008083">
    <property type="term" value="F:growth factor activity"/>
    <property type="evidence" value="ECO:0007669"/>
    <property type="project" value="InterPro"/>
</dbReference>